<feature type="transmembrane region" description="Helical" evidence="10">
    <location>
        <begin position="20"/>
        <end position="45"/>
    </location>
</feature>
<comment type="caution">
    <text evidence="14">The sequence shown here is derived from an EMBL/GenBank/DDBJ whole genome shotgun (WGS) entry which is preliminary data.</text>
</comment>
<dbReference type="GO" id="GO:0042742">
    <property type="term" value="P:defense response to bacterium"/>
    <property type="evidence" value="ECO:0007669"/>
    <property type="project" value="UniProtKB-KW"/>
</dbReference>
<keyword evidence="3" id="KW-0929">Antimicrobial</keyword>
<evidence type="ECO:0000256" key="3">
    <source>
        <dbReference type="ARBA" id="ARBA00022529"/>
    </source>
</evidence>
<dbReference type="InterPro" id="IPR045351">
    <property type="entry name" value="DUF6531"/>
</dbReference>
<dbReference type="Gene3D" id="2.180.10.10">
    <property type="entry name" value="RHS repeat-associated core"/>
    <property type="match status" value="2"/>
</dbReference>
<dbReference type="InterPro" id="IPR031325">
    <property type="entry name" value="RHS_repeat"/>
</dbReference>
<dbReference type="Gene3D" id="3.90.540.10">
    <property type="entry name" value="Colicin/pyocin, DNase domain"/>
    <property type="match status" value="1"/>
</dbReference>
<dbReference type="GO" id="GO:0031640">
    <property type="term" value="P:killing of cells of another organism"/>
    <property type="evidence" value="ECO:0007669"/>
    <property type="project" value="UniProtKB-KW"/>
</dbReference>
<dbReference type="Pfam" id="PF03527">
    <property type="entry name" value="RHS"/>
    <property type="match status" value="1"/>
</dbReference>
<dbReference type="NCBIfam" id="TIGR03696">
    <property type="entry name" value="Rhs_assc_core"/>
    <property type="match status" value="1"/>
</dbReference>
<protein>
    <submittedName>
        <fullName evidence="14">RHS repeat protein</fullName>
    </submittedName>
</protein>
<dbReference type="InterPro" id="IPR050708">
    <property type="entry name" value="T6SS_VgrG/RHS"/>
</dbReference>
<dbReference type="GO" id="GO:0004519">
    <property type="term" value="F:endonuclease activity"/>
    <property type="evidence" value="ECO:0007669"/>
    <property type="project" value="UniProtKB-KW"/>
</dbReference>
<evidence type="ECO:0000256" key="5">
    <source>
        <dbReference type="ARBA" id="ARBA00022737"/>
    </source>
</evidence>
<dbReference type="Pfam" id="PF25023">
    <property type="entry name" value="TEN_YD-shell"/>
    <property type="match status" value="1"/>
</dbReference>
<evidence type="ECO:0000256" key="7">
    <source>
        <dbReference type="ARBA" id="ARBA00022801"/>
    </source>
</evidence>
<reference evidence="14" key="1">
    <citation type="journal article" date="2018" name="Genome Biol.">
        <title>SKESA: strategic k-mer extension for scrupulous assemblies.</title>
        <authorList>
            <person name="Souvorov A."/>
            <person name="Agarwala R."/>
            <person name="Lipman D.J."/>
        </authorList>
    </citation>
    <scope>NUCLEOTIDE SEQUENCE</scope>
    <source>
        <strain evidence="14">Morganella morganii ARLG-3209</strain>
    </source>
</reference>
<dbReference type="InterPro" id="IPR001826">
    <property type="entry name" value="RHS"/>
</dbReference>
<evidence type="ECO:0000256" key="4">
    <source>
        <dbReference type="ARBA" id="ARBA00022722"/>
    </source>
</evidence>
<feature type="transmembrane region" description="Helical" evidence="10">
    <location>
        <begin position="52"/>
        <end position="71"/>
    </location>
</feature>
<keyword evidence="5" id="KW-0677">Repeat</keyword>
<name>A0AAN5MFL4_MORMO</name>
<dbReference type="Pfam" id="PF20148">
    <property type="entry name" value="DUF6531"/>
    <property type="match status" value="1"/>
</dbReference>
<keyword evidence="10" id="KW-0812">Transmembrane</keyword>
<dbReference type="PRINTS" id="PR00394">
    <property type="entry name" value="RHSPROTEIN"/>
</dbReference>
<dbReference type="EMBL" id="DACSWI010000005">
    <property type="protein sequence ID" value="HAT3809251.1"/>
    <property type="molecule type" value="Genomic_DNA"/>
</dbReference>
<dbReference type="Proteomes" id="UP000865968">
    <property type="component" value="Unassembled WGS sequence"/>
</dbReference>
<evidence type="ECO:0000313" key="15">
    <source>
        <dbReference type="Proteomes" id="UP000865968"/>
    </source>
</evidence>
<comment type="similarity">
    <text evidence="2">Belongs to the RHS family.</text>
</comment>
<evidence type="ECO:0000256" key="9">
    <source>
        <dbReference type="ARBA" id="ARBA00023048"/>
    </source>
</evidence>
<feature type="domain" description="RHS protein conserved region" evidence="11">
    <location>
        <begin position="1341"/>
        <end position="1377"/>
    </location>
</feature>
<evidence type="ECO:0000313" key="14">
    <source>
        <dbReference type="EMBL" id="HAT3809251.1"/>
    </source>
</evidence>
<keyword evidence="10" id="KW-1133">Transmembrane helix</keyword>
<dbReference type="Pfam" id="PF21431">
    <property type="entry name" value="Col-Pyo_DNase"/>
    <property type="match status" value="1"/>
</dbReference>
<dbReference type="InterPro" id="IPR037146">
    <property type="entry name" value="Colicin/pyocin_DNase_dom_sf"/>
</dbReference>
<dbReference type="PANTHER" id="PTHR32305">
    <property type="match status" value="1"/>
</dbReference>
<keyword evidence="7" id="KW-0378">Hydrolase</keyword>
<dbReference type="Gene3D" id="2.60.200.60">
    <property type="match status" value="1"/>
</dbReference>
<dbReference type="InterPro" id="IPR056823">
    <property type="entry name" value="TEN-like_YD-shell"/>
</dbReference>
<evidence type="ECO:0000256" key="6">
    <source>
        <dbReference type="ARBA" id="ARBA00022759"/>
    </source>
</evidence>
<keyword evidence="6" id="KW-0255">Endonuclease</keyword>
<keyword evidence="10" id="KW-0472">Membrane</keyword>
<evidence type="ECO:0000259" key="11">
    <source>
        <dbReference type="Pfam" id="PF03527"/>
    </source>
</evidence>
<dbReference type="GO" id="GO:0016787">
    <property type="term" value="F:hydrolase activity"/>
    <property type="evidence" value="ECO:0007669"/>
    <property type="project" value="UniProtKB-KW"/>
</dbReference>
<evidence type="ECO:0000259" key="13">
    <source>
        <dbReference type="Pfam" id="PF25023"/>
    </source>
</evidence>
<keyword evidence="4" id="KW-0540">Nuclease</keyword>
<evidence type="ECO:0000256" key="1">
    <source>
        <dbReference type="ARBA" id="ARBA00006811"/>
    </source>
</evidence>
<evidence type="ECO:0000259" key="12">
    <source>
        <dbReference type="Pfam" id="PF20148"/>
    </source>
</evidence>
<organism evidence="14 15">
    <name type="scientific">Morganella morganii</name>
    <name type="common">Proteus morganii</name>
    <dbReference type="NCBI Taxonomy" id="582"/>
    <lineage>
        <taxon>Bacteria</taxon>
        <taxon>Pseudomonadati</taxon>
        <taxon>Pseudomonadota</taxon>
        <taxon>Gammaproteobacteria</taxon>
        <taxon>Enterobacterales</taxon>
        <taxon>Morganellaceae</taxon>
        <taxon>Morganella</taxon>
    </lineage>
</organism>
<reference evidence="14" key="2">
    <citation type="submission" date="2020-10" db="EMBL/GenBank/DDBJ databases">
        <authorList>
            <consortium name="NCBI Pathogen Detection Project"/>
        </authorList>
    </citation>
    <scope>NUCLEOTIDE SEQUENCE</scope>
    <source>
        <strain evidence="14">Morganella morganii ARLG-3209</strain>
    </source>
</reference>
<accession>A0AAN5MFL4</accession>
<proteinExistence type="inferred from homology"/>
<evidence type="ECO:0000256" key="8">
    <source>
        <dbReference type="ARBA" id="ARBA00023022"/>
    </source>
</evidence>
<dbReference type="NCBIfam" id="TIGR01643">
    <property type="entry name" value="YD_repeat_2x"/>
    <property type="match status" value="8"/>
</dbReference>
<dbReference type="Pfam" id="PF05593">
    <property type="entry name" value="RHS_repeat"/>
    <property type="match status" value="3"/>
</dbReference>
<evidence type="ECO:0000256" key="10">
    <source>
        <dbReference type="SAM" id="Phobius"/>
    </source>
</evidence>
<feature type="domain" description="DUF6531" evidence="12">
    <location>
        <begin position="362"/>
        <end position="442"/>
    </location>
</feature>
<dbReference type="InterPro" id="IPR044925">
    <property type="entry name" value="His-Me_finger_sf"/>
</dbReference>
<feature type="domain" description="Teneurin-like YD-shell" evidence="13">
    <location>
        <begin position="872"/>
        <end position="979"/>
    </location>
</feature>
<dbReference type="InterPro" id="IPR006530">
    <property type="entry name" value="YD"/>
</dbReference>
<dbReference type="SUPFAM" id="SSF54060">
    <property type="entry name" value="His-Me finger endonucleases"/>
    <property type="match status" value="1"/>
</dbReference>
<comment type="similarity">
    <text evidence="1">Belongs to the colicin/pyosin nuclease family.</text>
</comment>
<keyword evidence="8" id="KW-0044">Antibiotic</keyword>
<dbReference type="PANTHER" id="PTHR32305:SF15">
    <property type="entry name" value="PROTEIN RHSA-RELATED"/>
    <property type="match status" value="1"/>
</dbReference>
<evidence type="ECO:0000256" key="2">
    <source>
        <dbReference type="ARBA" id="ARBA00009455"/>
    </source>
</evidence>
<dbReference type="InterPro" id="IPR022385">
    <property type="entry name" value="Rhs_assc_core"/>
</dbReference>
<sequence length="1582" mass="177630">MMGNEFLAAKEGDPLVHSSLFADIVCGVVSGAIYAGIGIAAVAVIGATGGAALAAGAVVGAATGFALGGMIDFVSEGVADGVDAVLDFFGMRGDPDGMIIHGSGNVNIKGKPAARAAGKIPGEKLTELILADTKNPPESKGRQIAGETLKKAFMLTPPGMGMAVSDFVSAQFNPAAPVAEDPYPTYPSPERGFWEGIASPAVAEKNIYAEPMPHDEISCQKWHIASDPYYLAEGSKKVQINSQPACRNGDRSTCEAKIDHEQTAPAVRIGGGTVVVRDIISGRNPFAKFGGEVLGGLFAGVAAAVIKNFAKNGVKTTVNAGFRTLRNCLNKVGCRLVSETIGAATGAVVGGALAKAFSAVMNPVHAATGSKILSGEDELDFVLEGRYPLAWQRIYVSSNTRESRLGAGWSLPFDVSIEIAYTGGPIGDAPLYYHDMSGRRLSLGELAPGQDAFYVDEGFRVYRSLQNIFLLESDTGDYQLFETDPQRNGWLRLAQSHDRHGNTLFYRYSPEGLLCTIQDNSGLINVQLHYTDDGQRLRSVSQSDPDGERTLVSYQYDDHQCLVVVTGADGSVTRRFARDEETGLMNMHINAAGLQSHYRWAQFENETRDNGQPVYRVAEHWLQTPDGGRPEHTLLHYFPEERSLRTELIGLGETFRRWNEQHQITEFTDESGATWLFDWDQHRKLKKATDPLGHTSQYTYDERGNLTAETDPNGDCITIEWDKDFAFPRIQVMPDGAAHHWFYTARGDIHLYMDPLGHTTRRVWDEQGDCLQQTDPSGSVTRYRYNARGQLTRYTDCSGYHTSLAYDDRGQLLTITDALSQTTRYHWSESGQLLREELPDGRDNRYSYDDAGRVTGFTDSGGKKITVARNIFGQITERTDPAGHRLGFRYDRFGRLKALVNEKEESYRFEYDTLHRLTREQDLIGQQKQYQYDAAGNLIRREEIPAQPDEAPVITQYHYDPAGRLTARDNRDYRTEYQYGKTALTLRRAPLTAWSAAQLSGEAVPWQDILEFEYDLNGQMLSEQNSAGVYRHRYDDNGNLSSTELPDGQSLSYLYYGSGHLQQMNWRERGKQTVLAEYSRDRLHRESNRLSGGLDQRTEYDSSGRITAQIARRANSSRVTAATIDKRYTWDKHNNLTERSVSYGQADSPLTQGHWQYETYRYDPLGQLTRRLNGFSEELFLYDEAANLLGHQRQVAFNNQVTTSEEYDYTYDGFGRMAQRRVRDSAECQHYHYDAEHRITAVTFAHDPQGNQRAEYDYDILGRRIAKRVWQSVQAQRLNQPPQNRAPEETVQFCWNGLRLAAEKSSKSAHLTLHYVYNSGSYNPLARIESFDHPEKQTTDIAYYHVALNGLPEELTDSQGRIIWHGDYSLWGKLRRETRPVPGFRGQQNLRFQGQYFDRETGLHYNTFRYYAPDTGRFTQQDPIGLMGGLNLYQYAPNPVGWVDPWGLSGRCLPGKVSGKGVDVGDRWLRGSHGNAGLFPKSIADKLRGKKFNSFDDFREAFWREVAKDPKLTQQFSKSNITRMSKGRAPIAHDSQWNGKNKSYILHHRTPIQHGGGVYDLDNILITTPRYHLDVLDRAIHF</sequence>
<keyword evidence="9" id="KW-0078">Bacteriocin</keyword>
<gene>
    <name evidence="14" type="ORF">I8608_002109</name>
</gene>